<dbReference type="SUPFAM" id="SSF55298">
    <property type="entry name" value="YjgF-like"/>
    <property type="match status" value="1"/>
</dbReference>
<sequence>MVGNHEEPNNLVRTIEPSNVAAPGGHYSHATVANGLVFVSGQLPINPDGHKLVDASFEAQAQQVLANVEAALVAAGSGISELAQVRVYIDNIENWPAFNNIYAAWAGAARPARAVVPTGPLHFGLKVEVEAVAISQHDTPGQLN</sequence>
<dbReference type="Pfam" id="PF01042">
    <property type="entry name" value="Ribonuc_L-PSP"/>
    <property type="match status" value="1"/>
</dbReference>
<dbReference type="Gene3D" id="3.30.1330.40">
    <property type="entry name" value="RutC-like"/>
    <property type="match status" value="1"/>
</dbReference>
<dbReference type="EMBL" id="PJRP01000004">
    <property type="protein sequence ID" value="PLQ00351.1"/>
    <property type="molecule type" value="Genomic_DNA"/>
</dbReference>
<comment type="similarity">
    <text evidence="1">Belongs to the RutC family.</text>
</comment>
<dbReference type="CDD" id="cd00448">
    <property type="entry name" value="YjgF_YER057c_UK114_family"/>
    <property type="match status" value="1"/>
</dbReference>
<dbReference type="GO" id="GO:0005829">
    <property type="term" value="C:cytosol"/>
    <property type="evidence" value="ECO:0007669"/>
    <property type="project" value="TreeGrafter"/>
</dbReference>
<proteinExistence type="inferred from homology"/>
<organism evidence="2 3">
    <name type="scientific">Cupriavidus pauculus</name>
    <dbReference type="NCBI Taxonomy" id="82633"/>
    <lineage>
        <taxon>Bacteria</taxon>
        <taxon>Pseudomonadati</taxon>
        <taxon>Pseudomonadota</taxon>
        <taxon>Betaproteobacteria</taxon>
        <taxon>Burkholderiales</taxon>
        <taxon>Burkholderiaceae</taxon>
        <taxon>Cupriavidus</taxon>
    </lineage>
</organism>
<name>A0A2N5CDK8_9BURK</name>
<comment type="caution">
    <text evidence="2">The sequence shown here is derived from an EMBL/GenBank/DDBJ whole genome shotgun (WGS) entry which is preliminary data.</text>
</comment>
<dbReference type="InterPro" id="IPR035959">
    <property type="entry name" value="RutC-like_sf"/>
</dbReference>
<dbReference type="RefSeq" id="WP_101681721.1">
    <property type="nucleotide sequence ID" value="NZ_PJRP01000004.1"/>
</dbReference>
<dbReference type="InterPro" id="IPR006175">
    <property type="entry name" value="YjgF/YER057c/UK114"/>
</dbReference>
<evidence type="ECO:0000313" key="2">
    <source>
        <dbReference type="EMBL" id="PLQ00351.1"/>
    </source>
</evidence>
<protein>
    <submittedName>
        <fullName evidence="2">RidA family protein</fullName>
    </submittedName>
</protein>
<dbReference type="OrthoDB" id="9803101at2"/>
<evidence type="ECO:0000313" key="3">
    <source>
        <dbReference type="Proteomes" id="UP000234341"/>
    </source>
</evidence>
<dbReference type="PANTHER" id="PTHR11803:SF58">
    <property type="entry name" value="PROTEIN HMF1-RELATED"/>
    <property type="match status" value="1"/>
</dbReference>
<reference evidence="2 3" key="1">
    <citation type="submission" date="2017-12" db="EMBL/GenBank/DDBJ databases">
        <title>Genome sequence of the active heterotrophic nitrifier-denitrifier, Cupriavidus pauculus UM1.</title>
        <authorList>
            <person name="Putonti C."/>
            <person name="Castignetti D."/>
        </authorList>
    </citation>
    <scope>NUCLEOTIDE SEQUENCE [LARGE SCALE GENOMIC DNA]</scope>
    <source>
        <strain evidence="2 3">UM1</strain>
    </source>
</reference>
<dbReference type="AlphaFoldDB" id="A0A2N5CDK8"/>
<evidence type="ECO:0000256" key="1">
    <source>
        <dbReference type="ARBA" id="ARBA00010552"/>
    </source>
</evidence>
<dbReference type="PANTHER" id="PTHR11803">
    <property type="entry name" value="2-IMINOBUTANOATE/2-IMINOPROPANOATE DEAMINASE RIDA"/>
    <property type="match status" value="1"/>
</dbReference>
<gene>
    <name evidence="2" type="ORF">CYJ10_12000</name>
</gene>
<accession>A0A2N5CDK8</accession>
<dbReference type="GO" id="GO:0019239">
    <property type="term" value="F:deaminase activity"/>
    <property type="evidence" value="ECO:0007669"/>
    <property type="project" value="TreeGrafter"/>
</dbReference>
<dbReference type="Proteomes" id="UP000234341">
    <property type="component" value="Unassembled WGS sequence"/>
</dbReference>